<dbReference type="Gene3D" id="3.30.200.20">
    <property type="entry name" value="Phosphorylase Kinase, domain 1"/>
    <property type="match status" value="1"/>
</dbReference>
<evidence type="ECO:0000313" key="2">
    <source>
        <dbReference type="Proteomes" id="UP001501920"/>
    </source>
</evidence>
<dbReference type="GeneTree" id="ENSGT00940000156189"/>
<dbReference type="Ensembl" id="ENSPNAT00000014647.2">
    <property type="protein sequence ID" value="ENSPNAP00000008559.2"/>
    <property type="gene ID" value="ENSPNAG00000014163.2"/>
</dbReference>
<name>A0A3B4CDL5_PYGNA</name>
<reference evidence="1" key="3">
    <citation type="submission" date="2025-09" db="UniProtKB">
        <authorList>
            <consortium name="Ensembl"/>
        </authorList>
    </citation>
    <scope>IDENTIFICATION</scope>
</reference>
<dbReference type="OMA" id="KCHTFTE"/>
<accession>A0A3B4CDL5</accession>
<dbReference type="Gene3D" id="1.10.510.10">
    <property type="entry name" value="Transferase(Phosphotransferase) domain 1"/>
    <property type="match status" value="1"/>
</dbReference>
<protein>
    <submittedName>
        <fullName evidence="1">Uncharacterized protein</fullName>
    </submittedName>
</protein>
<sequence>MYKFYLSIYLSVVSAMERMLVLDPDRHVSAAEALELSMFSEFREPEEETEALPYDHSMDNTDLPLEQWKCHTFTEILLFQPPLIELRDSKETSL</sequence>
<dbReference type="STRING" id="42514.ENSPNAP00000008559"/>
<organism evidence="1 2">
    <name type="scientific">Pygocentrus nattereri</name>
    <name type="common">Red-bellied piranha</name>
    <dbReference type="NCBI Taxonomy" id="42514"/>
    <lineage>
        <taxon>Eukaryota</taxon>
        <taxon>Metazoa</taxon>
        <taxon>Chordata</taxon>
        <taxon>Craniata</taxon>
        <taxon>Vertebrata</taxon>
        <taxon>Euteleostomi</taxon>
        <taxon>Actinopterygii</taxon>
        <taxon>Neopterygii</taxon>
        <taxon>Teleostei</taxon>
        <taxon>Ostariophysi</taxon>
        <taxon>Characiformes</taxon>
        <taxon>Characoidei</taxon>
        <taxon>Pygocentrus</taxon>
    </lineage>
</organism>
<keyword evidence="2" id="KW-1185">Reference proteome</keyword>
<dbReference type="AlphaFoldDB" id="A0A3B4CDL5"/>
<dbReference type="Proteomes" id="UP001501920">
    <property type="component" value="Chromosome 11"/>
</dbReference>
<reference evidence="1 2" key="1">
    <citation type="submission" date="2020-10" db="EMBL/GenBank/DDBJ databases">
        <title>Pygocentrus nattereri (red-bellied piranha) genome, fPygNat1, primary haplotype.</title>
        <authorList>
            <person name="Myers G."/>
            <person name="Meyer A."/>
            <person name="Karagic N."/>
            <person name="Pippel M."/>
            <person name="Winkler S."/>
            <person name="Tracey A."/>
            <person name="Wood J."/>
            <person name="Formenti G."/>
            <person name="Howe K."/>
            <person name="Fedrigo O."/>
            <person name="Jarvis E.D."/>
        </authorList>
    </citation>
    <scope>NUCLEOTIDE SEQUENCE [LARGE SCALE GENOMIC DNA]</scope>
</reference>
<reference evidence="1" key="2">
    <citation type="submission" date="2025-08" db="UniProtKB">
        <authorList>
            <consortium name="Ensembl"/>
        </authorList>
    </citation>
    <scope>IDENTIFICATION</scope>
</reference>
<evidence type="ECO:0000313" key="1">
    <source>
        <dbReference type="Ensembl" id="ENSPNAP00000008559.2"/>
    </source>
</evidence>
<proteinExistence type="predicted"/>